<evidence type="ECO:0000313" key="4">
    <source>
        <dbReference type="Proteomes" id="UP000321393"/>
    </source>
</evidence>
<organism evidence="3 5">
    <name type="scientific">Cucumis melo var. makuwa</name>
    <name type="common">Oriental melon</name>
    <dbReference type="NCBI Taxonomy" id="1194695"/>
    <lineage>
        <taxon>Eukaryota</taxon>
        <taxon>Viridiplantae</taxon>
        <taxon>Streptophyta</taxon>
        <taxon>Embryophyta</taxon>
        <taxon>Tracheophyta</taxon>
        <taxon>Spermatophyta</taxon>
        <taxon>Magnoliopsida</taxon>
        <taxon>eudicotyledons</taxon>
        <taxon>Gunneridae</taxon>
        <taxon>Pentapetalae</taxon>
        <taxon>rosids</taxon>
        <taxon>fabids</taxon>
        <taxon>Cucurbitales</taxon>
        <taxon>Cucurbitaceae</taxon>
        <taxon>Benincaseae</taxon>
        <taxon>Cucumis</taxon>
    </lineage>
</organism>
<evidence type="ECO:0000313" key="3">
    <source>
        <dbReference type="EMBL" id="TYK21488.1"/>
    </source>
</evidence>
<dbReference type="EMBL" id="SSTE01022979">
    <property type="protein sequence ID" value="KAA0026292.1"/>
    <property type="molecule type" value="Genomic_DNA"/>
</dbReference>
<evidence type="ECO:0000313" key="2">
    <source>
        <dbReference type="EMBL" id="KAA0026292.1"/>
    </source>
</evidence>
<name>A0A5D3DD97_CUCMM</name>
<accession>A0A5D3DD97</accession>
<comment type="caution">
    <text evidence="3">The sequence shown here is derived from an EMBL/GenBank/DDBJ whole genome shotgun (WGS) entry which is preliminary data.</text>
</comment>
<gene>
    <name evidence="3" type="ORF">E5676_scaffold305G00230</name>
    <name evidence="2" type="ORF">E6C27_scaffold19G002980</name>
</gene>
<feature type="region of interest" description="Disordered" evidence="1">
    <location>
        <begin position="85"/>
        <end position="110"/>
    </location>
</feature>
<dbReference type="Proteomes" id="UP000321947">
    <property type="component" value="Unassembled WGS sequence"/>
</dbReference>
<dbReference type="EMBL" id="SSTD01005647">
    <property type="protein sequence ID" value="TYK21488.1"/>
    <property type="molecule type" value="Genomic_DNA"/>
</dbReference>
<dbReference type="AlphaFoldDB" id="A0A5D3DD97"/>
<reference evidence="4 5" key="1">
    <citation type="submission" date="2019-08" db="EMBL/GenBank/DDBJ databases">
        <title>Draft genome sequences of two oriental melons (Cucumis melo L. var makuwa).</title>
        <authorList>
            <person name="Kwon S.-Y."/>
        </authorList>
    </citation>
    <scope>NUCLEOTIDE SEQUENCE [LARGE SCALE GENOMIC DNA]</scope>
    <source>
        <strain evidence="5">cv. Chang Bougi</strain>
        <strain evidence="4">cv. SW 3</strain>
        <tissue evidence="3">Leaf</tissue>
    </source>
</reference>
<proteinExistence type="predicted"/>
<dbReference type="Proteomes" id="UP000321393">
    <property type="component" value="Unassembled WGS sequence"/>
</dbReference>
<dbReference type="OrthoDB" id="1750575at2759"/>
<evidence type="ECO:0000256" key="1">
    <source>
        <dbReference type="SAM" id="MobiDB-lite"/>
    </source>
</evidence>
<sequence length="110" mass="12310">MDLCKKTVWDTLNDGIQYAKLEEADHIYDFPAGLDPKFDIVCGHILGQRPLPSLMEVCFEVCPEEDRINAMSVLTTPATDSVAFSAQSLNHDSDKNNGKPIPVCEHYKKQ</sequence>
<protein>
    <submittedName>
        <fullName evidence="3">Beta-galactosidase</fullName>
    </submittedName>
</protein>
<evidence type="ECO:0000313" key="5">
    <source>
        <dbReference type="Proteomes" id="UP000321947"/>
    </source>
</evidence>